<organism evidence="2 3">
    <name type="scientific">Arachis hypogaea</name>
    <name type="common">Peanut</name>
    <dbReference type="NCBI Taxonomy" id="3818"/>
    <lineage>
        <taxon>Eukaryota</taxon>
        <taxon>Viridiplantae</taxon>
        <taxon>Streptophyta</taxon>
        <taxon>Embryophyta</taxon>
        <taxon>Tracheophyta</taxon>
        <taxon>Spermatophyta</taxon>
        <taxon>Magnoliopsida</taxon>
        <taxon>eudicotyledons</taxon>
        <taxon>Gunneridae</taxon>
        <taxon>Pentapetalae</taxon>
        <taxon>rosids</taxon>
        <taxon>fabids</taxon>
        <taxon>Fabales</taxon>
        <taxon>Fabaceae</taxon>
        <taxon>Papilionoideae</taxon>
        <taxon>50 kb inversion clade</taxon>
        <taxon>dalbergioids sensu lato</taxon>
        <taxon>Dalbergieae</taxon>
        <taxon>Pterocarpus clade</taxon>
        <taxon>Arachis</taxon>
    </lineage>
</organism>
<feature type="compositionally biased region" description="Polar residues" evidence="1">
    <location>
        <begin position="402"/>
        <end position="411"/>
    </location>
</feature>
<proteinExistence type="predicted"/>
<comment type="caution">
    <text evidence="2">The sequence shown here is derived from an EMBL/GenBank/DDBJ whole genome shotgun (WGS) entry which is preliminary data.</text>
</comment>
<gene>
    <name evidence="2" type="ORF">Ahy_A07g032589</name>
</gene>
<feature type="region of interest" description="Disordered" evidence="1">
    <location>
        <begin position="397"/>
        <end position="417"/>
    </location>
</feature>
<dbReference type="GO" id="GO:0071763">
    <property type="term" value="P:nuclear membrane organization"/>
    <property type="evidence" value="ECO:0007669"/>
    <property type="project" value="TreeGrafter"/>
</dbReference>
<evidence type="ECO:0008006" key="4">
    <source>
        <dbReference type="Google" id="ProtNLM"/>
    </source>
</evidence>
<reference evidence="2 3" key="1">
    <citation type="submission" date="2019-01" db="EMBL/GenBank/DDBJ databases">
        <title>Sequencing of cultivated peanut Arachis hypogaea provides insights into genome evolution and oil improvement.</title>
        <authorList>
            <person name="Chen X."/>
        </authorList>
    </citation>
    <scope>NUCLEOTIDE SEQUENCE [LARGE SCALE GENOMIC DNA]</scope>
    <source>
        <strain evidence="3">cv. Fuhuasheng</strain>
        <tissue evidence="2">Leaves</tissue>
    </source>
</reference>
<dbReference type="Proteomes" id="UP000289738">
    <property type="component" value="Chromosome A07"/>
</dbReference>
<protein>
    <recommendedName>
        <fullName evidence="4">Nuclear pore complex protein NUP1</fullName>
    </recommendedName>
</protein>
<feature type="compositionally biased region" description="Basic and acidic residues" evidence="1">
    <location>
        <begin position="242"/>
        <end position="252"/>
    </location>
</feature>
<feature type="compositionally biased region" description="Low complexity" evidence="1">
    <location>
        <begin position="270"/>
        <end position="281"/>
    </location>
</feature>
<evidence type="ECO:0000256" key="1">
    <source>
        <dbReference type="SAM" id="MobiDB-lite"/>
    </source>
</evidence>
<dbReference type="PANTHER" id="PTHR33416:SF18">
    <property type="entry name" value="NUCLEOPORIN-LIKE PROTEIN"/>
    <property type="match status" value="1"/>
</dbReference>
<feature type="compositionally biased region" description="Basic and acidic residues" evidence="1">
    <location>
        <begin position="13"/>
        <end position="26"/>
    </location>
</feature>
<accession>A0A445C747</accession>
<feature type="region of interest" description="Disordered" evidence="1">
    <location>
        <begin position="1"/>
        <end position="33"/>
    </location>
</feature>
<keyword evidence="3" id="KW-1185">Reference proteome</keyword>
<dbReference type="EMBL" id="SDMP01000007">
    <property type="protein sequence ID" value="RYR46776.1"/>
    <property type="molecule type" value="Genomic_DNA"/>
</dbReference>
<evidence type="ECO:0000313" key="2">
    <source>
        <dbReference type="EMBL" id="RYR46776.1"/>
    </source>
</evidence>
<evidence type="ECO:0000313" key="3">
    <source>
        <dbReference type="Proteomes" id="UP000289738"/>
    </source>
</evidence>
<feature type="region of interest" description="Disordered" evidence="1">
    <location>
        <begin position="237"/>
        <end position="286"/>
    </location>
</feature>
<dbReference type="STRING" id="3818.A0A445C747"/>
<sequence length="684" mass="75582">MTDTSDSGFNLKRSTDVSRQTQKESAEQNGLSDIEQLVKRSKFSRDEFNRLVELLNSRLVDPPNVEQGKQNANLTSQKHDEEFSIAQRFLKVSDARRHVESKGAIWESPTPLGLSNVPDKFGASPVEIAKAYMDSRATEAGPSSKSIIQTVERRVSRGEESAIKLYDPLPFAKTSTCWPGVVAHDAYATPQSQRSRYGLHNFPRTPYSRTLLSKSKSRLNHIEGNYGNILSTPLSQSQSLYRQDKSKVDASESRYGSVGPIRRIGGKVGSQSSSRTSPYSSLHGLPKRESPVINDIFTTPVTKASYPDGISTQKRVRFEVDVPSVHMHTSLMAKKILDHIDRNIPTPKEKSAELNLATKWKSPESSVDINTTLSKENNDSLQLKGVGHFKFGGLDAKESTPRNEGQGNSNVDILPMESSGKPIDVSKEGNLASNMNVRSSIPTFGIDARTMQNYGGSQNILKKSAEESQEFLKDLPMQDTSKTHPGGSFPFIVNQEKKPLSNSTSSKPVLPPITIKRPVRDSRWLSDNGTGFTFPVTTSSSVSSEPPTPTIMPFASEDQNQSKEISTETSYSFGSKSSSDPAVVFSFPSTSNSVVHDDADDIKFNFGSDDKPRLSFSFEKNAVSNYSATFKGLAGRLYFGDYFDASYDQMDYFVLVKRNKGFAFVLYLLVVSHNGPSGLWHLQR</sequence>
<dbReference type="AlphaFoldDB" id="A0A445C747"/>
<name>A0A445C747_ARAHY</name>
<dbReference type="PANTHER" id="PTHR33416">
    <property type="entry name" value="NUCLEAR PORE COMPLEX PROTEIN NUP1"/>
    <property type="match status" value="1"/>
</dbReference>
<dbReference type="GO" id="GO:0005635">
    <property type="term" value="C:nuclear envelope"/>
    <property type="evidence" value="ECO:0007669"/>
    <property type="project" value="TreeGrafter"/>
</dbReference>